<dbReference type="GO" id="GO:0046491">
    <property type="term" value="P:L-methylmalonyl-CoA metabolic process"/>
    <property type="evidence" value="ECO:0007669"/>
    <property type="project" value="TreeGrafter"/>
</dbReference>
<evidence type="ECO:0000313" key="4">
    <source>
        <dbReference type="Proteomes" id="UP000414233"/>
    </source>
</evidence>
<dbReference type="GO" id="GO:0004493">
    <property type="term" value="F:methylmalonyl-CoA epimerase activity"/>
    <property type="evidence" value="ECO:0007669"/>
    <property type="project" value="TreeGrafter"/>
</dbReference>
<organism evidence="3 4">
    <name type="scientific">Pandoraea terrae</name>
    <dbReference type="NCBI Taxonomy" id="1537710"/>
    <lineage>
        <taxon>Bacteria</taxon>
        <taxon>Pseudomonadati</taxon>
        <taxon>Pseudomonadota</taxon>
        <taxon>Betaproteobacteria</taxon>
        <taxon>Burkholderiales</taxon>
        <taxon>Burkholderiaceae</taxon>
        <taxon>Pandoraea</taxon>
    </lineage>
</organism>
<dbReference type="InterPro" id="IPR029068">
    <property type="entry name" value="Glyas_Bleomycin-R_OHBP_Dase"/>
</dbReference>
<dbReference type="Proteomes" id="UP000414233">
    <property type="component" value="Unassembled WGS sequence"/>
</dbReference>
<name>A0A5E4U6F0_9BURK</name>
<dbReference type="InterPro" id="IPR051785">
    <property type="entry name" value="MMCE/EMCE_epimerase"/>
</dbReference>
<dbReference type="PANTHER" id="PTHR43048">
    <property type="entry name" value="METHYLMALONYL-COA EPIMERASE"/>
    <property type="match status" value="1"/>
</dbReference>
<dbReference type="EMBL" id="CABPRZ010000006">
    <property type="protein sequence ID" value="VVD94638.1"/>
    <property type="molecule type" value="Genomic_DNA"/>
</dbReference>
<feature type="domain" description="VOC" evidence="2">
    <location>
        <begin position="7"/>
        <end position="161"/>
    </location>
</feature>
<dbReference type="AlphaFoldDB" id="A0A5E4U6F0"/>
<dbReference type="PANTHER" id="PTHR43048:SF3">
    <property type="entry name" value="METHYLMALONYL-COA EPIMERASE, MITOCHONDRIAL"/>
    <property type="match status" value="1"/>
</dbReference>
<accession>A0A5E4U6F0</accession>
<evidence type="ECO:0000256" key="1">
    <source>
        <dbReference type="ARBA" id="ARBA00022723"/>
    </source>
</evidence>
<gene>
    <name evidence="3" type="ORF">PTE30175_01736</name>
</gene>
<dbReference type="GO" id="GO:0046872">
    <property type="term" value="F:metal ion binding"/>
    <property type="evidence" value="ECO:0007669"/>
    <property type="project" value="UniProtKB-KW"/>
</dbReference>
<dbReference type="Gene3D" id="3.10.180.10">
    <property type="entry name" value="2,3-Dihydroxybiphenyl 1,2-Dioxygenase, domain 1"/>
    <property type="match status" value="1"/>
</dbReference>
<keyword evidence="1" id="KW-0479">Metal-binding</keyword>
<dbReference type="Pfam" id="PF13669">
    <property type="entry name" value="Glyoxalase_4"/>
    <property type="match status" value="1"/>
</dbReference>
<evidence type="ECO:0000313" key="3">
    <source>
        <dbReference type="EMBL" id="VVD94638.1"/>
    </source>
</evidence>
<protein>
    <submittedName>
        <fullName evidence="3">Glyoxalase</fullName>
    </submittedName>
</protein>
<dbReference type="InterPro" id="IPR037523">
    <property type="entry name" value="VOC_core"/>
</dbReference>
<sequence length="164" mass="18346">MMSRNAVPIQIAYVTQDLAAMEDALSRQLGIKKWIRNTGYRTDPARTSYRGIPVCFEVDLSLSYAGDMQIEIIAPVSGDDNPYDDFLRTHGPGLHHICIEVDNIEKALQDYAANGIEAVFRIAIPEAGDYAYIRSPAMGAAYVELAVFTPEIKQHFEFIKSECR</sequence>
<dbReference type="PROSITE" id="PS51819">
    <property type="entry name" value="VOC"/>
    <property type="match status" value="1"/>
</dbReference>
<evidence type="ECO:0000259" key="2">
    <source>
        <dbReference type="PROSITE" id="PS51819"/>
    </source>
</evidence>
<proteinExistence type="predicted"/>
<reference evidence="3 4" key="1">
    <citation type="submission" date="2019-08" db="EMBL/GenBank/DDBJ databases">
        <authorList>
            <person name="Peeters C."/>
        </authorList>
    </citation>
    <scope>NUCLEOTIDE SEQUENCE [LARGE SCALE GENOMIC DNA]</scope>
    <source>
        <strain evidence="3 4">LMG 30175</strain>
    </source>
</reference>
<keyword evidence="4" id="KW-1185">Reference proteome</keyword>
<dbReference type="SUPFAM" id="SSF54593">
    <property type="entry name" value="Glyoxalase/Bleomycin resistance protein/Dihydroxybiphenyl dioxygenase"/>
    <property type="match status" value="1"/>
</dbReference>